<evidence type="ECO:0000313" key="2">
    <source>
        <dbReference type="Proteomes" id="UP001417504"/>
    </source>
</evidence>
<proteinExistence type="predicted"/>
<evidence type="ECO:0000313" key="1">
    <source>
        <dbReference type="EMBL" id="KAK9097363.1"/>
    </source>
</evidence>
<name>A0AAP0HQ96_9MAGN</name>
<reference evidence="1 2" key="1">
    <citation type="submission" date="2024-01" db="EMBL/GenBank/DDBJ databases">
        <title>Genome assemblies of Stephania.</title>
        <authorList>
            <person name="Yang L."/>
        </authorList>
    </citation>
    <scope>NUCLEOTIDE SEQUENCE [LARGE SCALE GENOMIC DNA]</scope>
    <source>
        <strain evidence="1">QJT</strain>
        <tissue evidence="1">Leaf</tissue>
    </source>
</reference>
<gene>
    <name evidence="1" type="ORF">Sjap_022860</name>
</gene>
<protein>
    <recommendedName>
        <fullName evidence="3">CCHC-type domain-containing protein</fullName>
    </recommendedName>
</protein>
<evidence type="ECO:0008006" key="3">
    <source>
        <dbReference type="Google" id="ProtNLM"/>
    </source>
</evidence>
<accession>A0AAP0HQ96</accession>
<dbReference type="EMBL" id="JBBNAE010000009">
    <property type="protein sequence ID" value="KAK9097363.1"/>
    <property type="molecule type" value="Genomic_DNA"/>
</dbReference>
<sequence>MTRRNEGRCWSCGSLQHFEDRCPLRELCPQCSVRYLAKRRVKEGPNKYRPFVTWEYWEGVRVL</sequence>
<comment type="caution">
    <text evidence="1">The sequence shown here is derived from an EMBL/GenBank/DDBJ whole genome shotgun (WGS) entry which is preliminary data.</text>
</comment>
<dbReference type="AlphaFoldDB" id="A0AAP0HQ96"/>
<organism evidence="1 2">
    <name type="scientific">Stephania japonica</name>
    <dbReference type="NCBI Taxonomy" id="461633"/>
    <lineage>
        <taxon>Eukaryota</taxon>
        <taxon>Viridiplantae</taxon>
        <taxon>Streptophyta</taxon>
        <taxon>Embryophyta</taxon>
        <taxon>Tracheophyta</taxon>
        <taxon>Spermatophyta</taxon>
        <taxon>Magnoliopsida</taxon>
        <taxon>Ranunculales</taxon>
        <taxon>Menispermaceae</taxon>
        <taxon>Menispermoideae</taxon>
        <taxon>Cissampelideae</taxon>
        <taxon>Stephania</taxon>
    </lineage>
</organism>
<dbReference type="Proteomes" id="UP001417504">
    <property type="component" value="Unassembled WGS sequence"/>
</dbReference>
<keyword evidence="2" id="KW-1185">Reference proteome</keyword>